<feature type="compositionally biased region" description="Low complexity" evidence="1">
    <location>
        <begin position="281"/>
        <end position="298"/>
    </location>
</feature>
<dbReference type="Pfam" id="PF13391">
    <property type="entry name" value="HNH_2"/>
    <property type="match status" value="1"/>
</dbReference>
<dbReference type="Proteomes" id="UP000829069">
    <property type="component" value="Chromosome"/>
</dbReference>
<sequence>MAIEALDATPGAEQDESALLARLCAEVSGLNSRLRSGGLTRSTKSVARTAAQVEELSNTVAQTQLVLARIIKAQNIAAVGETDEPHDPDAPDRQKRGAFKSNEDFLRAKLGIARQEAARRFQLAEATEARPVPEGRPAAPPRLPVLARALDDGKVSGQAANLIRKAVDGLRRTAEPEQLRKMEEALVKHASDYDADSLRELIRYWEGGLNPGGADPAAAELKSRQGLFYRGRRNGLHCYEINATDEQNEVLATVYNTATNPRLREGTATAGTVGFDGTGTPGAAPGTGDDATGEDAAGSLPAAVDPLSRTAAGGNQPDDADPAAATGRDLDRRTRQQKQLDGLIGACKVALTTDLLPAAGGRRPQLLATIDYKDLATDLGRPGTGTFSGALSAKTIRRIACDADIIPVVLAGMGVILDVGQSQRLFPKYLRLAIIARDGGCAFPGCTAPSPWTEVHHIRWFEKGGPTSTDNGVMLCSHHHHLIHEGDWRIEVINGVAWFFPPPTLDPAQKPLRNHAWLKNAQLPERQPEPAVLGISSGQSTDPPHGDLGGSDADVRGTPAVHSGAPELAEQEELDIGLASGSETDSPGRRSSPFPGWPAQPAAPPF</sequence>
<feature type="compositionally biased region" description="Basic and acidic residues" evidence="1">
    <location>
        <begin position="83"/>
        <end position="100"/>
    </location>
</feature>
<accession>A0ABY3W4X1</accession>
<gene>
    <name evidence="3" type="ORF">MNQ99_15280</name>
</gene>
<feature type="region of interest" description="Disordered" evidence="1">
    <location>
        <begin position="531"/>
        <end position="606"/>
    </location>
</feature>
<feature type="region of interest" description="Disordered" evidence="1">
    <location>
        <begin position="265"/>
        <end position="335"/>
    </location>
</feature>
<feature type="domain" description="HNH nuclease" evidence="2">
    <location>
        <begin position="429"/>
        <end position="481"/>
    </location>
</feature>
<dbReference type="Pfam" id="PF02720">
    <property type="entry name" value="DUF222"/>
    <property type="match status" value="1"/>
</dbReference>
<dbReference type="CDD" id="cd00085">
    <property type="entry name" value="HNHc"/>
    <property type="match status" value="1"/>
</dbReference>
<keyword evidence="3" id="KW-0378">Hydrolase</keyword>
<keyword evidence="3" id="KW-0255">Endonuclease</keyword>
<evidence type="ECO:0000313" key="4">
    <source>
        <dbReference type="Proteomes" id="UP000829069"/>
    </source>
</evidence>
<organism evidence="3 4">
    <name type="scientific">Arthrobacter sulfonylureivorans</name>
    <dbReference type="NCBI Taxonomy" id="2486855"/>
    <lineage>
        <taxon>Bacteria</taxon>
        <taxon>Bacillati</taxon>
        <taxon>Actinomycetota</taxon>
        <taxon>Actinomycetes</taxon>
        <taxon>Micrococcales</taxon>
        <taxon>Micrococcaceae</taxon>
        <taxon>Arthrobacter</taxon>
    </lineage>
</organism>
<evidence type="ECO:0000313" key="3">
    <source>
        <dbReference type="EMBL" id="UNK45279.1"/>
    </source>
</evidence>
<feature type="compositionally biased region" description="Pro residues" evidence="1">
    <location>
        <begin position="595"/>
        <end position="606"/>
    </location>
</feature>
<name>A0ABY3W4X1_9MICC</name>
<dbReference type="RefSeq" id="WP_241913540.1">
    <property type="nucleotide sequence ID" value="NZ_CP093326.1"/>
</dbReference>
<dbReference type="InterPro" id="IPR003615">
    <property type="entry name" value="HNH_nuc"/>
</dbReference>
<dbReference type="InterPro" id="IPR003870">
    <property type="entry name" value="DUF222"/>
</dbReference>
<evidence type="ECO:0000256" key="1">
    <source>
        <dbReference type="SAM" id="MobiDB-lite"/>
    </source>
</evidence>
<keyword evidence="3" id="KW-0540">Nuclease</keyword>
<feature type="region of interest" description="Disordered" evidence="1">
    <location>
        <begin position="79"/>
        <end position="100"/>
    </location>
</feature>
<proteinExistence type="predicted"/>
<protein>
    <submittedName>
        <fullName evidence="3">HNH endonuclease</fullName>
    </submittedName>
</protein>
<dbReference type="GO" id="GO:0004519">
    <property type="term" value="F:endonuclease activity"/>
    <property type="evidence" value="ECO:0007669"/>
    <property type="project" value="UniProtKB-KW"/>
</dbReference>
<dbReference type="SMART" id="SM00507">
    <property type="entry name" value="HNHc"/>
    <property type="match status" value="1"/>
</dbReference>
<keyword evidence="4" id="KW-1185">Reference proteome</keyword>
<dbReference type="EMBL" id="CP093326">
    <property type="protein sequence ID" value="UNK45279.1"/>
    <property type="molecule type" value="Genomic_DNA"/>
</dbReference>
<reference evidence="3 4" key="1">
    <citation type="submission" date="2022-03" db="EMBL/GenBank/DDBJ databases">
        <title>Isotopic signatures of nitrous oxide derived from detoxification processes.</title>
        <authorList>
            <person name="Behrendt U."/>
            <person name="Buchen C."/>
            <person name="Well R."/>
            <person name="Ulrich A."/>
            <person name="Rohe L."/>
            <person name="Kolb S."/>
            <person name="Schloter M."/>
            <person name="Horn M.A."/>
            <person name="Augustin J."/>
        </authorList>
    </citation>
    <scope>NUCLEOTIDE SEQUENCE [LARGE SCALE GENOMIC DNA]</scope>
    <source>
        <strain evidence="3 4">S4-C24</strain>
    </source>
</reference>
<evidence type="ECO:0000259" key="2">
    <source>
        <dbReference type="SMART" id="SM00507"/>
    </source>
</evidence>